<organism evidence="1 2">
    <name type="scientific">Stachybotrys chartarum (strain CBS 109288 / IBT 7711)</name>
    <name type="common">Toxic black mold</name>
    <name type="synonym">Stilbospora chartarum</name>
    <dbReference type="NCBI Taxonomy" id="1280523"/>
    <lineage>
        <taxon>Eukaryota</taxon>
        <taxon>Fungi</taxon>
        <taxon>Dikarya</taxon>
        <taxon>Ascomycota</taxon>
        <taxon>Pezizomycotina</taxon>
        <taxon>Sordariomycetes</taxon>
        <taxon>Hypocreomycetidae</taxon>
        <taxon>Hypocreales</taxon>
        <taxon>Stachybotryaceae</taxon>
        <taxon>Stachybotrys</taxon>
    </lineage>
</organism>
<evidence type="ECO:0000313" key="2">
    <source>
        <dbReference type="Proteomes" id="UP000028045"/>
    </source>
</evidence>
<reference evidence="1 2" key="1">
    <citation type="journal article" date="2014" name="BMC Genomics">
        <title>Comparative genome sequencing reveals chemotype-specific gene clusters in the toxigenic black mold Stachybotrys.</title>
        <authorList>
            <person name="Semeiks J."/>
            <person name="Borek D."/>
            <person name="Otwinowski Z."/>
            <person name="Grishin N.V."/>
        </authorList>
    </citation>
    <scope>NUCLEOTIDE SEQUENCE [LARGE SCALE GENOMIC DNA]</scope>
    <source>
        <strain evidence="2">CBS 109288 / IBT 7711</strain>
    </source>
</reference>
<protein>
    <submittedName>
        <fullName evidence="1">Uncharacterized protein</fullName>
    </submittedName>
</protein>
<dbReference type="AlphaFoldDB" id="A0A084BB96"/>
<keyword evidence="2" id="KW-1185">Reference proteome</keyword>
<proteinExistence type="predicted"/>
<dbReference type="Proteomes" id="UP000028045">
    <property type="component" value="Unassembled WGS sequence"/>
</dbReference>
<dbReference type="EMBL" id="KL647473">
    <property type="protein sequence ID" value="KEY74825.1"/>
    <property type="molecule type" value="Genomic_DNA"/>
</dbReference>
<name>A0A084BB96_STACB</name>
<accession>A0A084BB96</accession>
<gene>
    <name evidence="1" type="ORF">S7711_06512</name>
</gene>
<sequence length="272" mass="30425">MIETKSDLFMDPPPYPGSHHEAAFDDLTLSNGPMSSLPQYDTLQTYSSLDTRFSATRQLQIEKRGYRCSGFRAPSPEPVHIYEIGSDGQQGPHGYVSLRFSRNSNSCILARADDASETSLCSTTYRFGPYRPPLMKLPGFEEDIVASNSSWNCLSRKIAMETPLGTLRWRYGGRDERRAANANSLLVLEQLISTPTSDGKDDWRRVGQMVRNDEYRSRGTTRWCEGNGGRLMLDLSQWTDMKGAAEQVEVIAVASCLIMLKKECDNAQAVGM</sequence>
<dbReference type="OrthoDB" id="5325862at2759"/>
<evidence type="ECO:0000313" key="1">
    <source>
        <dbReference type="EMBL" id="KEY74825.1"/>
    </source>
</evidence>
<dbReference type="HOGENOM" id="CLU_045564_0_0_1"/>